<accession>A0A127BB42</accession>
<dbReference type="STRING" id="1609559.TQ32_05660"/>
<dbReference type="RefSeq" id="WP_068322123.1">
    <property type="nucleotide sequence ID" value="NZ_CP010835.1"/>
</dbReference>
<dbReference type="KEGG" id="pyc:TQ32_05660"/>
<dbReference type="AlphaFoldDB" id="A0A127BB42"/>
<name>A0A127BB42_9EURY</name>
<evidence type="ECO:0000313" key="1">
    <source>
        <dbReference type="EMBL" id="AMM54019.1"/>
    </source>
</evidence>
<dbReference type="GeneID" id="28491301"/>
<dbReference type="PATRIC" id="fig|1609559.3.peg.1181"/>
<organism evidence="1 2">
    <name type="scientific">Pyrococcus kukulkanii</name>
    <dbReference type="NCBI Taxonomy" id="1609559"/>
    <lineage>
        <taxon>Archaea</taxon>
        <taxon>Methanobacteriati</taxon>
        <taxon>Methanobacteriota</taxon>
        <taxon>Thermococci</taxon>
        <taxon>Thermococcales</taxon>
        <taxon>Thermococcaceae</taxon>
        <taxon>Pyrococcus</taxon>
    </lineage>
</organism>
<proteinExistence type="predicted"/>
<gene>
    <name evidence="1" type="ORF">TQ32_05660</name>
</gene>
<evidence type="ECO:0000313" key="2">
    <source>
        <dbReference type="Proteomes" id="UP000070587"/>
    </source>
</evidence>
<sequence>MRKSFIVVVLVCTIVVVKLAYYTKPSHPEFPNATITPSELNFSPDSIGKHYYRQLSKAFTVEEIDNPLPDLGKPVLSIKANNTVVAVFAYPNASSATSAINNAIKKLKLTREKGMIYEGPDGEYLVFVQFIDMGYSLFVAKGPRRELEAIEFYTAIVGPSPWKILHFFTPLGSEWSERKLEEKFWLAKKGLKLSGYMDSLEGAYKNVSVALFVYRPREAQEVYSKLVKAFKESGWKVEDITLPSDFGRNPAGHLVNFTLLSWGNKVVYIELAGFPSGYRIAILYGDDDKWFDVAKELW</sequence>
<reference evidence="1 2" key="2">
    <citation type="journal article" date="2016" name="Int. J. Syst. Evol. Microbiol.">
        <title>Pyrococcus kukulkanii sp. nov., a hyperthermophilic, piezophilic archaeon isolated from a deep-sea hydrothermal vent.</title>
        <authorList>
            <person name="Callac N."/>
            <person name="Oger P."/>
            <person name="Lesongeur F."/>
            <person name="Rattray J.E."/>
            <person name="Vannier P."/>
            <person name="Michoud G."/>
            <person name="Beauverger M."/>
            <person name="Gayet N."/>
            <person name="Rouxel O."/>
            <person name="Jebbar M."/>
            <person name="Godfroy A."/>
        </authorList>
    </citation>
    <scope>NUCLEOTIDE SEQUENCE [LARGE SCALE GENOMIC DNA]</scope>
    <source>
        <strain evidence="1 2">NCB100</strain>
    </source>
</reference>
<reference evidence="2" key="1">
    <citation type="submission" date="2015-02" db="EMBL/GenBank/DDBJ databases">
        <title>Pyrococcus kukulkanii sp. nov., a novel hyperthermophilic archaeon isolated from a deep-sea hydrothermal vent at the Guaymas Basin.</title>
        <authorList>
            <person name="Oger P.M."/>
            <person name="Callac N."/>
            <person name="Jebbar M."/>
            <person name="Godfroy A."/>
        </authorList>
    </citation>
    <scope>NUCLEOTIDE SEQUENCE [LARGE SCALE GENOMIC DNA]</scope>
    <source>
        <strain evidence="2">NCB100</strain>
    </source>
</reference>
<protein>
    <submittedName>
        <fullName evidence="1">Uncharacterized protein</fullName>
    </submittedName>
</protein>
<dbReference type="OrthoDB" id="95899at2157"/>
<dbReference type="EMBL" id="CP010835">
    <property type="protein sequence ID" value="AMM54019.1"/>
    <property type="molecule type" value="Genomic_DNA"/>
</dbReference>
<dbReference type="Proteomes" id="UP000070587">
    <property type="component" value="Chromosome"/>
</dbReference>